<gene>
    <name evidence="1" type="ORF">G8E03_02575</name>
</gene>
<dbReference type="EMBL" id="CP049811">
    <property type="protein sequence ID" value="QIK39747.1"/>
    <property type="molecule type" value="Genomic_DNA"/>
</dbReference>
<accession>A0A6G7VIX7</accession>
<keyword evidence="2" id="KW-1185">Reference proteome</keyword>
<dbReference type="KEGG" id="mon:G8E03_02575"/>
<evidence type="ECO:0000313" key="2">
    <source>
        <dbReference type="Proteomes" id="UP000500791"/>
    </source>
</evidence>
<reference evidence="1 2" key="1">
    <citation type="submission" date="2020-03" db="EMBL/GenBank/DDBJ databases">
        <title>Complete genome sequence of Monaibacterium sp. ALG8 with diverse plasmids.</title>
        <authorList>
            <person name="Sun C."/>
        </authorList>
    </citation>
    <scope>NUCLEOTIDE SEQUENCE [LARGE SCALE GENOMIC DNA]</scope>
    <source>
        <strain evidence="1 2">ALG8</strain>
    </source>
</reference>
<dbReference type="InterPro" id="IPR045386">
    <property type="entry name" value="DUF6525"/>
</dbReference>
<dbReference type="Pfam" id="PF20135">
    <property type="entry name" value="DUF6525"/>
    <property type="match status" value="1"/>
</dbReference>
<evidence type="ECO:0000313" key="1">
    <source>
        <dbReference type="EMBL" id="QIK39747.1"/>
    </source>
</evidence>
<sequence length="88" mass="9992">MKRNLGQTTLKRRQRTVDPMTTYDALPPVLRRWLAEATLPWSPASCRRIWFATLARGDGEVAAIARLDRAQRKTLSRDRLTQSGPANS</sequence>
<dbReference type="RefSeq" id="WP_166188354.1">
    <property type="nucleotide sequence ID" value="NZ_CP049811.1"/>
</dbReference>
<dbReference type="AlphaFoldDB" id="A0A6G7VIX7"/>
<proteinExistence type="predicted"/>
<dbReference type="Proteomes" id="UP000500791">
    <property type="component" value="Chromosome"/>
</dbReference>
<protein>
    <submittedName>
        <fullName evidence="1">Uncharacterized protein</fullName>
    </submittedName>
</protein>
<organism evidence="1 2">
    <name type="scientific">Pontivivens nitratireducens</name>
    <dbReference type="NCBI Taxonomy" id="2758038"/>
    <lineage>
        <taxon>Bacteria</taxon>
        <taxon>Pseudomonadati</taxon>
        <taxon>Pseudomonadota</taxon>
        <taxon>Alphaproteobacteria</taxon>
        <taxon>Rhodobacterales</taxon>
        <taxon>Paracoccaceae</taxon>
        <taxon>Pontivivens</taxon>
    </lineage>
</organism>
<name>A0A6G7VIX7_9RHOB</name>